<protein>
    <recommendedName>
        <fullName evidence="14">Kelch repeat protein</fullName>
    </recommendedName>
</protein>
<feature type="signal peptide" evidence="9">
    <location>
        <begin position="1"/>
        <end position="24"/>
    </location>
</feature>
<dbReference type="AlphaFoldDB" id="A0A1Y2F2C5"/>
<comment type="caution">
    <text evidence="12">The sequence shown here is derived from an EMBL/GenBank/DDBJ whole genome shotgun (WGS) entry which is preliminary data.</text>
</comment>
<evidence type="ECO:0000256" key="1">
    <source>
        <dbReference type="ARBA" id="ARBA00022441"/>
    </source>
</evidence>
<feature type="chain" id="PRO_5012101529" description="Kelch repeat protein" evidence="9">
    <location>
        <begin position="25"/>
        <end position="601"/>
    </location>
</feature>
<evidence type="ECO:0000256" key="9">
    <source>
        <dbReference type="SAM" id="SignalP"/>
    </source>
</evidence>
<dbReference type="GO" id="GO:0005524">
    <property type="term" value="F:ATP binding"/>
    <property type="evidence" value="ECO:0007669"/>
    <property type="project" value="UniProtKB-KW"/>
</dbReference>
<dbReference type="Pfam" id="PF24981">
    <property type="entry name" value="Beta-prop_ATRN-LZTR1"/>
    <property type="match status" value="1"/>
</dbReference>
<dbReference type="Proteomes" id="UP000193467">
    <property type="component" value="Unassembled WGS sequence"/>
</dbReference>
<evidence type="ECO:0000313" key="12">
    <source>
        <dbReference type="EMBL" id="ORY78030.1"/>
    </source>
</evidence>
<evidence type="ECO:0000313" key="13">
    <source>
        <dbReference type="Proteomes" id="UP000193467"/>
    </source>
</evidence>
<accession>A0A1Y2F2C5</accession>
<feature type="domain" description="Epidermal growth factor receptor-like transmembrane-juxtamembrane segment" evidence="10">
    <location>
        <begin position="487"/>
        <end position="513"/>
    </location>
</feature>
<feature type="region of interest" description="Disordered" evidence="7">
    <location>
        <begin position="432"/>
        <end position="478"/>
    </location>
</feature>
<keyword evidence="1" id="KW-0880">Kelch repeat</keyword>
<sequence>MRPHRSSLLGAALFSWSTLSTAQSQPNPCFRWSGQTAIANSPSGGNSTSTLWYYGGESMNSSDQTSNLWTNALLSLDLTKDWGTGTPAIKLVQADNGNYSSPPAVALGALWASVDGATLYQYAGQFQDTPDVPPPAQAVYAYDIAGDKWSVVATKGDKVTRPAEGLVGLVPEIGTNGDNVGYFFGGHLDDHTVEGWSNQVARVYLDSLVSFDLGSQTFTNITSFSSNATSGGNSAPESAPVHRADGVFVYVPGLGTDKKGIIVAIGGATETQFVDNSVLDVYDLGSGGWTKQSTLGDTMGTRVNHCAVRASAKVDGVLTNQIYIYGGQKLNQTDRDSAMYILNIQDDAWTWVHVGDNLSGQPSGRAGHQCALQGNQMIVIGGLVADDILCDTPGIYVYNVSGSAWQSNFKAGTTYSTPSLIANITGGIGTGGSSSGAGSATGGDGSSFPDTSGSTSGDSGSGSGSGSDGGGGTQDGSGGGGSNVGAIAGGVVGGIVALALLALLALFLMRRRKRERQLAEAQSARDKLGAGAPLRSNSGSSDGRWGTPYEKQGPRSADHSSGTGHFPASDDVEEETRGMEATFGSSHLVPRQQLRVMNPED</sequence>
<keyword evidence="13" id="KW-1185">Reference proteome</keyword>
<feature type="transmembrane region" description="Helical" evidence="8">
    <location>
        <begin position="484"/>
        <end position="508"/>
    </location>
</feature>
<gene>
    <name evidence="12" type="ORF">BCR35DRAFT_305188</name>
</gene>
<dbReference type="SUPFAM" id="SSF50965">
    <property type="entry name" value="Galactose oxidase, central domain"/>
    <property type="match status" value="1"/>
</dbReference>
<evidence type="ECO:0000259" key="11">
    <source>
        <dbReference type="Pfam" id="PF24981"/>
    </source>
</evidence>
<keyword evidence="3" id="KW-0677">Repeat</keyword>
<evidence type="ECO:0000256" key="4">
    <source>
        <dbReference type="ARBA" id="ARBA00022741"/>
    </source>
</evidence>
<dbReference type="EMBL" id="MCGR01000030">
    <property type="protein sequence ID" value="ORY78030.1"/>
    <property type="molecule type" value="Genomic_DNA"/>
</dbReference>
<dbReference type="InterPro" id="IPR015915">
    <property type="entry name" value="Kelch-typ_b-propeller"/>
</dbReference>
<evidence type="ECO:0000256" key="8">
    <source>
        <dbReference type="SAM" id="Phobius"/>
    </source>
</evidence>
<dbReference type="PANTHER" id="PTHR47435">
    <property type="entry name" value="KELCH REPEAT PROTEIN (AFU_ORTHOLOGUE AFUA_5G12780)"/>
    <property type="match status" value="1"/>
</dbReference>
<keyword evidence="8" id="KW-1133">Transmembrane helix</keyword>
<evidence type="ECO:0000256" key="7">
    <source>
        <dbReference type="SAM" id="MobiDB-lite"/>
    </source>
</evidence>
<organism evidence="12 13">
    <name type="scientific">Leucosporidium creatinivorum</name>
    <dbReference type="NCBI Taxonomy" id="106004"/>
    <lineage>
        <taxon>Eukaryota</taxon>
        <taxon>Fungi</taxon>
        <taxon>Dikarya</taxon>
        <taxon>Basidiomycota</taxon>
        <taxon>Pucciniomycotina</taxon>
        <taxon>Microbotryomycetes</taxon>
        <taxon>Leucosporidiales</taxon>
        <taxon>Leucosporidium</taxon>
    </lineage>
</organism>
<feature type="compositionally biased region" description="Gly residues" evidence="7">
    <location>
        <begin position="459"/>
        <end position="478"/>
    </location>
</feature>
<evidence type="ECO:0008006" key="14">
    <source>
        <dbReference type="Google" id="ProtNLM"/>
    </source>
</evidence>
<evidence type="ECO:0000256" key="5">
    <source>
        <dbReference type="ARBA" id="ARBA00022840"/>
    </source>
</evidence>
<dbReference type="InterPro" id="IPR049328">
    <property type="entry name" value="TM_ErbB1"/>
</dbReference>
<evidence type="ECO:0000256" key="6">
    <source>
        <dbReference type="ARBA" id="ARBA00023004"/>
    </source>
</evidence>
<keyword evidence="8" id="KW-0472">Membrane</keyword>
<feature type="region of interest" description="Disordered" evidence="7">
    <location>
        <begin position="519"/>
        <end position="601"/>
    </location>
</feature>
<keyword evidence="9" id="KW-0732">Signal</keyword>
<keyword evidence="2" id="KW-0597">Phosphoprotein</keyword>
<evidence type="ECO:0000259" key="10">
    <source>
        <dbReference type="Pfam" id="PF21314"/>
    </source>
</evidence>
<dbReference type="InterPro" id="IPR056737">
    <property type="entry name" value="Beta-prop_ATRN-MKLN-like"/>
</dbReference>
<keyword evidence="5" id="KW-0067">ATP-binding</keyword>
<evidence type="ECO:0000256" key="3">
    <source>
        <dbReference type="ARBA" id="ARBA00022737"/>
    </source>
</evidence>
<dbReference type="Gene3D" id="2.120.10.80">
    <property type="entry name" value="Kelch-type beta propeller"/>
    <property type="match status" value="1"/>
</dbReference>
<dbReference type="STRING" id="106004.A0A1Y2F2C5"/>
<feature type="compositionally biased region" description="Gly residues" evidence="7">
    <location>
        <begin position="432"/>
        <end position="445"/>
    </location>
</feature>
<dbReference type="Gene3D" id="1.20.5.510">
    <property type="entry name" value="Single helix bin"/>
    <property type="match status" value="1"/>
</dbReference>
<name>A0A1Y2F2C5_9BASI</name>
<dbReference type="Pfam" id="PF21314">
    <property type="entry name" value="TM_ErbB1"/>
    <property type="match status" value="1"/>
</dbReference>
<reference evidence="12 13" key="1">
    <citation type="submission" date="2016-07" db="EMBL/GenBank/DDBJ databases">
        <title>Pervasive Adenine N6-methylation of Active Genes in Fungi.</title>
        <authorList>
            <consortium name="DOE Joint Genome Institute"/>
            <person name="Mondo S.J."/>
            <person name="Dannebaum R.O."/>
            <person name="Kuo R.C."/>
            <person name="Labutti K."/>
            <person name="Haridas S."/>
            <person name="Kuo A."/>
            <person name="Salamov A."/>
            <person name="Ahrendt S.R."/>
            <person name="Lipzen A."/>
            <person name="Sullivan W."/>
            <person name="Andreopoulos W.B."/>
            <person name="Clum A."/>
            <person name="Lindquist E."/>
            <person name="Daum C."/>
            <person name="Ramamoorthy G.K."/>
            <person name="Gryganskyi A."/>
            <person name="Culley D."/>
            <person name="Magnuson J.K."/>
            <person name="James T.Y."/>
            <person name="O'Malley M.A."/>
            <person name="Stajich J.E."/>
            <person name="Spatafora J.W."/>
            <person name="Visel A."/>
            <person name="Grigoriev I.V."/>
        </authorList>
    </citation>
    <scope>NUCLEOTIDE SEQUENCE [LARGE SCALE GENOMIC DNA]</scope>
    <source>
        <strain evidence="12 13">62-1032</strain>
    </source>
</reference>
<feature type="domain" description="Attractin/MKLN-like beta-propeller" evidence="11">
    <location>
        <begin position="136"/>
        <end position="408"/>
    </location>
</feature>
<dbReference type="PANTHER" id="PTHR47435:SF4">
    <property type="entry name" value="KELCH REPEAT PROTEIN (AFU_ORTHOLOGUE AFUA_5G12780)"/>
    <property type="match status" value="1"/>
</dbReference>
<keyword evidence="6" id="KW-0408">Iron</keyword>
<dbReference type="GO" id="GO:0019760">
    <property type="term" value="P:glucosinolate metabolic process"/>
    <property type="evidence" value="ECO:0007669"/>
    <property type="project" value="UniProtKB-ARBA"/>
</dbReference>
<evidence type="ECO:0000256" key="2">
    <source>
        <dbReference type="ARBA" id="ARBA00022553"/>
    </source>
</evidence>
<keyword evidence="8" id="KW-0812">Transmembrane</keyword>
<keyword evidence="4" id="KW-0547">Nucleotide-binding</keyword>
<dbReference type="InterPro" id="IPR011043">
    <property type="entry name" value="Gal_Oxase/kelch_b-propeller"/>
</dbReference>
<dbReference type="OrthoDB" id="10251809at2759"/>
<proteinExistence type="predicted"/>
<feature type="compositionally biased region" description="Low complexity" evidence="7">
    <location>
        <begin position="446"/>
        <end position="458"/>
    </location>
</feature>
<dbReference type="InParanoid" id="A0A1Y2F2C5"/>